<protein>
    <submittedName>
        <fullName evidence="2">Glycosyltransferase</fullName>
        <ecNumber evidence="2">2.4.-.-</ecNumber>
    </submittedName>
</protein>
<dbReference type="EMBL" id="JBIGHY010000023">
    <property type="protein sequence ID" value="MFG6417348.1"/>
    <property type="molecule type" value="Genomic_DNA"/>
</dbReference>
<dbReference type="EC" id="2.4.-.-" evidence="2"/>
<comment type="caution">
    <text evidence="2">The sequence shown here is derived from an EMBL/GenBank/DDBJ whole genome shotgun (WGS) entry which is preliminary data.</text>
</comment>
<accession>A0ABW7EXJ7</accession>
<evidence type="ECO:0000313" key="3">
    <source>
        <dbReference type="Proteomes" id="UP001606300"/>
    </source>
</evidence>
<evidence type="ECO:0000313" key="2">
    <source>
        <dbReference type="EMBL" id="MFG6417348.1"/>
    </source>
</evidence>
<dbReference type="GO" id="GO:0016757">
    <property type="term" value="F:glycosyltransferase activity"/>
    <property type="evidence" value="ECO:0007669"/>
    <property type="project" value="UniProtKB-KW"/>
</dbReference>
<dbReference type="PANTHER" id="PTHR43685">
    <property type="entry name" value="GLYCOSYLTRANSFERASE"/>
    <property type="match status" value="1"/>
</dbReference>
<keyword evidence="2" id="KW-0808">Transferase</keyword>
<dbReference type="PANTHER" id="PTHR43685:SF2">
    <property type="entry name" value="GLYCOSYLTRANSFERASE 2-LIKE DOMAIN-CONTAINING PROTEIN"/>
    <property type="match status" value="1"/>
</dbReference>
<dbReference type="Gene3D" id="3.90.550.10">
    <property type="entry name" value="Spore Coat Polysaccharide Biosynthesis Protein SpsA, Chain A"/>
    <property type="match status" value="1"/>
</dbReference>
<dbReference type="Pfam" id="PF10111">
    <property type="entry name" value="Glyco_tranf_2_2"/>
    <property type="match status" value="1"/>
</dbReference>
<keyword evidence="3" id="KW-1185">Reference proteome</keyword>
<dbReference type="RefSeq" id="WP_394473406.1">
    <property type="nucleotide sequence ID" value="NZ_JBIGHY010000023.1"/>
</dbReference>
<reference evidence="2 3" key="1">
    <citation type="submission" date="2024-09" db="EMBL/GenBank/DDBJ databases">
        <title>Novel species of the genus Pelomonas and Roseateles isolated from streams.</title>
        <authorList>
            <person name="Lu H."/>
        </authorList>
    </citation>
    <scope>NUCLEOTIDE SEQUENCE [LARGE SCALE GENOMIC DNA]</scope>
    <source>
        <strain evidence="2 3">DC23W</strain>
    </source>
</reference>
<proteinExistence type="predicted"/>
<keyword evidence="2" id="KW-0328">Glycosyltransferase</keyword>
<dbReference type="SUPFAM" id="SSF53448">
    <property type="entry name" value="Nucleotide-diphospho-sugar transferases"/>
    <property type="match status" value="1"/>
</dbReference>
<dbReference type="InterPro" id="IPR050834">
    <property type="entry name" value="Glycosyltransf_2"/>
</dbReference>
<dbReference type="Proteomes" id="UP001606300">
    <property type="component" value="Unassembled WGS sequence"/>
</dbReference>
<name>A0ABW7EXJ7_9BURK</name>
<dbReference type="InterPro" id="IPR029044">
    <property type="entry name" value="Nucleotide-diphossugar_trans"/>
</dbReference>
<evidence type="ECO:0000259" key="1">
    <source>
        <dbReference type="Pfam" id="PF10111"/>
    </source>
</evidence>
<sequence>MSLSGNFENPANPAACRNYGASKARGSHLLFLDDDDECHLDFIQSCVSHLKNFPEHSFLLAEHLEIRTYSSQGDHQSALVDTTSPVSVLGDTFPPFLKFGMGCGFVLSREFFRELGGFDVEYSYCEDTELLLRIHFQGMVPYPIPGQGIIVHRHLETRRTGDMNTCNRVFELEKLVRSMDSSLQKSPAFHSHLLQHLDKLRSRCSRVDQFSFEGHN</sequence>
<dbReference type="InterPro" id="IPR019290">
    <property type="entry name" value="GlycosylTrfase-like_prok"/>
</dbReference>
<organism evidence="2 3">
    <name type="scientific">Pelomonas dachongensis</name>
    <dbReference type="NCBI Taxonomy" id="3299029"/>
    <lineage>
        <taxon>Bacteria</taxon>
        <taxon>Pseudomonadati</taxon>
        <taxon>Pseudomonadota</taxon>
        <taxon>Betaproteobacteria</taxon>
        <taxon>Burkholderiales</taxon>
        <taxon>Sphaerotilaceae</taxon>
        <taxon>Roseateles</taxon>
    </lineage>
</organism>
<feature type="domain" description="Glycosyltransferase 2-like prokaryotic type" evidence="1">
    <location>
        <begin position="12"/>
        <end position="135"/>
    </location>
</feature>
<gene>
    <name evidence="2" type="ORF">ACG02S_25995</name>
</gene>